<name>A0AAV9NHD0_9EURO</name>
<feature type="compositionally biased region" description="Acidic residues" evidence="3">
    <location>
        <begin position="338"/>
        <end position="347"/>
    </location>
</feature>
<feature type="region of interest" description="Disordered" evidence="3">
    <location>
        <begin position="376"/>
        <end position="488"/>
    </location>
</feature>
<feature type="domain" description="Nuclear speckle splicing regulatory protein 1 N-terminal" evidence="4">
    <location>
        <begin position="187"/>
        <end position="299"/>
    </location>
</feature>
<dbReference type="Pfam" id="PF09745">
    <property type="entry name" value="NSRP1_N"/>
    <property type="match status" value="1"/>
</dbReference>
<reference evidence="5 6" key="1">
    <citation type="submission" date="2023-08" db="EMBL/GenBank/DDBJ databases">
        <title>Black Yeasts Isolated from many extreme environments.</title>
        <authorList>
            <person name="Coleine C."/>
            <person name="Stajich J.E."/>
            <person name="Selbmann L."/>
        </authorList>
    </citation>
    <scope>NUCLEOTIDE SEQUENCE [LARGE SCALE GENOMIC DNA]</scope>
    <source>
        <strain evidence="5 6">CCFEE 5792</strain>
    </source>
</reference>
<evidence type="ECO:0000256" key="2">
    <source>
        <dbReference type="ARBA" id="ARBA00023054"/>
    </source>
</evidence>
<evidence type="ECO:0000256" key="1">
    <source>
        <dbReference type="ARBA" id="ARBA00010126"/>
    </source>
</evidence>
<dbReference type="InterPro" id="IPR053246">
    <property type="entry name" value="NS_splicing_regulatory_protein"/>
</dbReference>
<keyword evidence="2" id="KW-0175">Coiled coil</keyword>
<comment type="caution">
    <text evidence="5">The sequence shown here is derived from an EMBL/GenBank/DDBJ whole genome shotgun (WGS) entry which is preliminary data.</text>
</comment>
<feature type="compositionally biased region" description="Basic and acidic residues" evidence="3">
    <location>
        <begin position="405"/>
        <end position="488"/>
    </location>
</feature>
<feature type="compositionally biased region" description="Basic and acidic residues" evidence="3">
    <location>
        <begin position="214"/>
        <end position="225"/>
    </location>
</feature>
<dbReference type="Proteomes" id="UP001358417">
    <property type="component" value="Unassembled WGS sequence"/>
</dbReference>
<feature type="region of interest" description="Disordered" evidence="3">
    <location>
        <begin position="214"/>
        <end position="239"/>
    </location>
</feature>
<organism evidence="5 6">
    <name type="scientific">Exophiala bonariae</name>
    <dbReference type="NCBI Taxonomy" id="1690606"/>
    <lineage>
        <taxon>Eukaryota</taxon>
        <taxon>Fungi</taxon>
        <taxon>Dikarya</taxon>
        <taxon>Ascomycota</taxon>
        <taxon>Pezizomycotina</taxon>
        <taxon>Eurotiomycetes</taxon>
        <taxon>Chaetothyriomycetidae</taxon>
        <taxon>Chaetothyriales</taxon>
        <taxon>Herpotrichiellaceae</taxon>
        <taxon>Exophiala</taxon>
    </lineage>
</organism>
<evidence type="ECO:0000313" key="5">
    <source>
        <dbReference type="EMBL" id="KAK5056842.1"/>
    </source>
</evidence>
<feature type="compositionally biased region" description="Acidic residues" evidence="3">
    <location>
        <begin position="100"/>
        <end position="115"/>
    </location>
</feature>
<feature type="region of interest" description="Disordered" evidence="3">
    <location>
        <begin position="82"/>
        <end position="177"/>
    </location>
</feature>
<gene>
    <name evidence="5" type="ORF">LTR84_012374</name>
</gene>
<feature type="compositionally biased region" description="Basic and acidic residues" evidence="3">
    <location>
        <begin position="309"/>
        <end position="337"/>
    </location>
</feature>
<evidence type="ECO:0000313" key="6">
    <source>
        <dbReference type="Proteomes" id="UP001358417"/>
    </source>
</evidence>
<dbReference type="PANTHER" id="PTHR47845:SF1">
    <property type="entry name" value="NUCLEAR SPECKLE SPLICING REGULATORY PROTEIN 1 HOMOLOG"/>
    <property type="match status" value="1"/>
</dbReference>
<feature type="compositionally biased region" description="Basic and acidic residues" evidence="3">
    <location>
        <begin position="284"/>
        <end position="297"/>
    </location>
</feature>
<dbReference type="EMBL" id="JAVRRD010000007">
    <property type="protein sequence ID" value="KAK5056842.1"/>
    <property type="molecule type" value="Genomic_DNA"/>
</dbReference>
<evidence type="ECO:0000259" key="4">
    <source>
        <dbReference type="Pfam" id="PF09745"/>
    </source>
</evidence>
<dbReference type="GeneID" id="89980521"/>
<protein>
    <recommendedName>
        <fullName evidence="4">Nuclear speckle splicing regulatory protein 1 N-terminal domain-containing protein</fullName>
    </recommendedName>
</protein>
<dbReference type="InterPro" id="IPR018612">
    <property type="entry name" value="NSRP1_N"/>
</dbReference>
<dbReference type="RefSeq" id="XP_064708558.1">
    <property type="nucleotide sequence ID" value="XM_064855898.1"/>
</dbReference>
<dbReference type="PANTHER" id="PTHR47845">
    <property type="entry name" value="NUCLEAR SPECKLE SPLICING REGULATORY PROTEIN 1 HOMOLOG"/>
    <property type="match status" value="1"/>
</dbReference>
<feature type="compositionally biased region" description="Polar residues" evidence="3">
    <location>
        <begin position="389"/>
        <end position="404"/>
    </location>
</feature>
<proteinExistence type="inferred from homology"/>
<feature type="region of interest" description="Disordered" evidence="3">
    <location>
        <begin position="284"/>
        <end position="349"/>
    </location>
</feature>
<comment type="similarity">
    <text evidence="1">Belongs to the NSRP1 family.</text>
</comment>
<dbReference type="GO" id="GO:0000381">
    <property type="term" value="P:regulation of alternative mRNA splicing, via spliceosome"/>
    <property type="evidence" value="ECO:0007669"/>
    <property type="project" value="InterPro"/>
</dbReference>
<evidence type="ECO:0000256" key="3">
    <source>
        <dbReference type="SAM" id="MobiDB-lite"/>
    </source>
</evidence>
<keyword evidence="6" id="KW-1185">Reference proteome</keyword>
<sequence>MGPPLFDSPWVLQERIQSLGADRRGGFLGAKSGSAAPPNLSKSSATIVTACIQRLRFGDHPNFWSSNISGDNMPALAFGLGAKPKQGLSRPPQKRKAIFDDDDDDDDDEDRDESESAPPPPQFAAKKSLKPLKPISGFDDDDDGNQEPAQKSPTLSKPGLQGSGSKTLIGGGPDKYTNLSALRSARLHDEESSKIDASVYDYDAAYETFHVPKEKKTNSVEDSKPKYMGSLMDSADVRKRDQLRAREKLLQREREAEGDEFADKEKFVTGAYKKQQEELKIMEEEEKKREALEEERRRKGGGMTAFHKRMLEKDEERMKSIKEAEDAALKRKEHGEEVIVEAEDEESESKIAQELIEKGARIIVNDDGEVVDKRQLLSAGLNSAPKKPGTQQSTANAKATSTPQEYRKSSKAQDARMSQRERQTRMMERQIEEIEERQKQAEAEEQRAQQEKNKSKITESDKMGARERFLQRKKEREEEARKKKEAGG</sequence>
<accession>A0AAV9NHD0</accession>
<dbReference type="AlphaFoldDB" id="A0AAV9NHD0"/>